<dbReference type="VEuPathDB" id="FungiDB:DFL_008127"/>
<comment type="catalytic activity">
    <reaction evidence="10">
        <text>L-tyrosine + O2 = L-dopaquinone + H2O</text>
        <dbReference type="Rhea" id="RHEA:18117"/>
        <dbReference type="ChEBI" id="CHEBI:15377"/>
        <dbReference type="ChEBI" id="CHEBI:15379"/>
        <dbReference type="ChEBI" id="CHEBI:57924"/>
        <dbReference type="ChEBI" id="CHEBI:58315"/>
        <dbReference type="EC" id="1.14.18.1"/>
    </reaction>
</comment>
<dbReference type="PROSITE" id="PS00497">
    <property type="entry name" value="TYROSINASE_1"/>
    <property type="match status" value="1"/>
</dbReference>
<dbReference type="AlphaFoldDB" id="A0A436ZMY2"/>
<evidence type="ECO:0000259" key="14">
    <source>
        <dbReference type="PROSITE" id="PS00498"/>
    </source>
</evidence>
<evidence type="ECO:0000256" key="10">
    <source>
        <dbReference type="ARBA" id="ARBA00048881"/>
    </source>
</evidence>
<dbReference type="STRING" id="97331.A0A436ZMY2"/>
<keyword evidence="12" id="KW-0732">Signal</keyword>
<feature type="domain" description="Tyrosinase copper-binding" evidence="13">
    <location>
        <begin position="128"/>
        <end position="145"/>
    </location>
</feature>
<evidence type="ECO:0000256" key="3">
    <source>
        <dbReference type="ARBA" id="ARBA00011906"/>
    </source>
</evidence>
<dbReference type="Gene3D" id="2.60.310.20">
    <property type="match status" value="1"/>
</dbReference>
<dbReference type="InterPro" id="IPR008922">
    <property type="entry name" value="Di-copper_centre_dom_sf"/>
</dbReference>
<dbReference type="Gene3D" id="1.10.1280.10">
    <property type="entry name" value="Di-copper center containing domain from catechol oxidase"/>
    <property type="match status" value="1"/>
</dbReference>
<dbReference type="InterPro" id="IPR050316">
    <property type="entry name" value="Tyrosinase/Hemocyanin"/>
</dbReference>
<comment type="caution">
    <text evidence="15">The sequence shown here is derived from an EMBL/GenBank/DDBJ whole genome shotgun (WGS) entry which is preliminary data.</text>
</comment>
<dbReference type="GO" id="GO:0004503">
    <property type="term" value="F:tyrosinase activity"/>
    <property type="evidence" value="ECO:0007669"/>
    <property type="project" value="UniProtKB-EC"/>
</dbReference>
<dbReference type="EMBL" id="SAEB01000012">
    <property type="protein sequence ID" value="RVD80225.1"/>
    <property type="molecule type" value="Genomic_DNA"/>
</dbReference>
<evidence type="ECO:0000313" key="16">
    <source>
        <dbReference type="Proteomes" id="UP000283090"/>
    </source>
</evidence>
<evidence type="ECO:0000256" key="12">
    <source>
        <dbReference type="SAM" id="SignalP"/>
    </source>
</evidence>
<dbReference type="RefSeq" id="XP_067485769.1">
    <property type="nucleotide sequence ID" value="XM_067637818.1"/>
</dbReference>
<evidence type="ECO:0000256" key="5">
    <source>
        <dbReference type="ARBA" id="ARBA00023002"/>
    </source>
</evidence>
<evidence type="ECO:0000256" key="9">
    <source>
        <dbReference type="ARBA" id="ARBA00048233"/>
    </source>
</evidence>
<reference evidence="15 16" key="1">
    <citation type="submission" date="2019-01" db="EMBL/GenBank/DDBJ databases">
        <title>Intercellular communication is required for trap formation in the nematode-trapping fungus Duddingtonia flagrans.</title>
        <authorList>
            <person name="Youssar L."/>
            <person name="Wernet V."/>
            <person name="Hensel N."/>
            <person name="Hildebrandt H.-G."/>
            <person name="Fischer R."/>
        </authorList>
    </citation>
    <scope>NUCLEOTIDE SEQUENCE [LARGE SCALE GENOMIC DNA]</scope>
    <source>
        <strain evidence="15 16">CBS H-5679</strain>
    </source>
</reference>
<evidence type="ECO:0000256" key="11">
    <source>
        <dbReference type="SAM" id="MobiDB-lite"/>
    </source>
</evidence>
<comment type="cofactor">
    <cofactor evidence="1">
        <name>Cu(2+)</name>
        <dbReference type="ChEBI" id="CHEBI:29036"/>
    </cofactor>
</comment>
<evidence type="ECO:0000256" key="8">
    <source>
        <dbReference type="ARBA" id="ARBA00023101"/>
    </source>
</evidence>
<dbReference type="GeneID" id="93590438"/>
<comment type="catalytic activity">
    <reaction evidence="9">
        <text>2 L-dopa + O2 = 2 L-dopaquinone + 2 H2O</text>
        <dbReference type="Rhea" id="RHEA:34287"/>
        <dbReference type="ChEBI" id="CHEBI:15377"/>
        <dbReference type="ChEBI" id="CHEBI:15379"/>
        <dbReference type="ChEBI" id="CHEBI:57504"/>
        <dbReference type="ChEBI" id="CHEBI:57924"/>
        <dbReference type="EC" id="1.14.18.1"/>
    </reaction>
</comment>
<dbReference type="InterPro" id="IPR041640">
    <property type="entry name" value="Tyrosinase_C"/>
</dbReference>
<keyword evidence="7" id="KW-0503">Monooxygenase</keyword>
<dbReference type="Proteomes" id="UP000283090">
    <property type="component" value="Unassembled WGS sequence"/>
</dbReference>
<dbReference type="PANTHER" id="PTHR11474">
    <property type="entry name" value="TYROSINASE FAMILY MEMBER"/>
    <property type="match status" value="1"/>
</dbReference>
<evidence type="ECO:0000256" key="6">
    <source>
        <dbReference type="ARBA" id="ARBA00023008"/>
    </source>
</evidence>
<evidence type="ECO:0000256" key="7">
    <source>
        <dbReference type="ARBA" id="ARBA00023033"/>
    </source>
</evidence>
<feature type="domain" description="Tyrosinase copper-binding" evidence="14">
    <location>
        <begin position="324"/>
        <end position="335"/>
    </location>
</feature>
<keyword evidence="8" id="KW-0470">Melanin biosynthesis</keyword>
<keyword evidence="16" id="KW-1185">Reference proteome</keyword>
<keyword evidence="5" id="KW-0560">Oxidoreductase</keyword>
<dbReference type="PANTHER" id="PTHR11474:SF76">
    <property type="entry name" value="SHKT DOMAIN-CONTAINING PROTEIN"/>
    <property type="match status" value="1"/>
</dbReference>
<dbReference type="OrthoDB" id="6132182at2759"/>
<evidence type="ECO:0000256" key="2">
    <source>
        <dbReference type="ARBA" id="ARBA00009928"/>
    </source>
</evidence>
<evidence type="ECO:0000259" key="13">
    <source>
        <dbReference type="PROSITE" id="PS00497"/>
    </source>
</evidence>
<name>A0A436ZMY2_ARTFL</name>
<feature type="region of interest" description="Disordered" evidence="11">
    <location>
        <begin position="432"/>
        <end position="578"/>
    </location>
</feature>
<evidence type="ECO:0000313" key="15">
    <source>
        <dbReference type="EMBL" id="RVD80225.1"/>
    </source>
</evidence>
<accession>A0A436ZMY2</accession>
<evidence type="ECO:0000256" key="1">
    <source>
        <dbReference type="ARBA" id="ARBA00001973"/>
    </source>
</evidence>
<feature type="compositionally biased region" description="Low complexity" evidence="11">
    <location>
        <begin position="442"/>
        <end position="537"/>
    </location>
</feature>
<keyword evidence="4" id="KW-0479">Metal-binding</keyword>
<keyword evidence="6" id="KW-0186">Copper</keyword>
<feature type="compositionally biased region" description="Low complexity" evidence="11">
    <location>
        <begin position="544"/>
        <end position="566"/>
    </location>
</feature>
<feature type="chain" id="PRO_5019059377" description="tyrosinase" evidence="12">
    <location>
        <begin position="21"/>
        <end position="820"/>
    </location>
</feature>
<evidence type="ECO:0000256" key="4">
    <source>
        <dbReference type="ARBA" id="ARBA00022723"/>
    </source>
</evidence>
<dbReference type="PRINTS" id="PR00092">
    <property type="entry name" value="TYROSINASE"/>
</dbReference>
<dbReference type="GO" id="GO:0042438">
    <property type="term" value="P:melanin biosynthetic process"/>
    <property type="evidence" value="ECO:0007669"/>
    <property type="project" value="UniProtKB-KW"/>
</dbReference>
<dbReference type="PROSITE" id="PS00498">
    <property type="entry name" value="TYROSINASE_2"/>
    <property type="match status" value="1"/>
</dbReference>
<dbReference type="GO" id="GO:0046872">
    <property type="term" value="F:metal ion binding"/>
    <property type="evidence" value="ECO:0007669"/>
    <property type="project" value="UniProtKB-KW"/>
</dbReference>
<feature type="signal peptide" evidence="12">
    <location>
        <begin position="1"/>
        <end position="20"/>
    </location>
</feature>
<dbReference type="Pfam" id="PF00264">
    <property type="entry name" value="Tyrosinase"/>
    <property type="match status" value="1"/>
</dbReference>
<dbReference type="InterPro" id="IPR002227">
    <property type="entry name" value="Tyrosinase_Cu-bd"/>
</dbReference>
<proteinExistence type="inferred from homology"/>
<organism evidence="15 16">
    <name type="scientific">Arthrobotrys flagrans</name>
    <name type="common">Nematode-trapping fungus</name>
    <name type="synonym">Trichothecium flagrans</name>
    <dbReference type="NCBI Taxonomy" id="97331"/>
    <lineage>
        <taxon>Eukaryota</taxon>
        <taxon>Fungi</taxon>
        <taxon>Dikarya</taxon>
        <taxon>Ascomycota</taxon>
        <taxon>Pezizomycotina</taxon>
        <taxon>Orbiliomycetes</taxon>
        <taxon>Orbiliales</taxon>
        <taxon>Orbiliaceae</taxon>
        <taxon>Arthrobotrys</taxon>
    </lineage>
</organism>
<dbReference type="Pfam" id="PF18132">
    <property type="entry name" value="Tyrosinase_C"/>
    <property type="match status" value="1"/>
</dbReference>
<protein>
    <recommendedName>
        <fullName evidence="3">tyrosinase</fullName>
        <ecNumber evidence="3">1.14.18.1</ecNumber>
    </recommendedName>
</protein>
<sequence length="820" mass="88890">MVRISTLITAAAVGFSYVDALPTNPFGLSGLGGGVRGEIAKREVVLSTLPDGIKAVTGNGAVPLRLDFNDFIKDDTRKNLYLLALSRMMQTSQSDPTSHYQIAGIHGRPYVAWDGVRGGNNDGGYCTHADILFLSWHRPYLALYEGSLHAHVQKIAKEFKAGTEDSTKALAAAQDWRMPYWDWATNATIPELIGNTPRVTVRMPNGQDETIDNPLYSYKYNFANAQTQKNELPSQPFSTAKQTTRVSIDTLNAQLANIGSNLRDRVYNLLADTGYANFARFSNKGTTTAVNGKLDSLESVHDVIHATVGGGNGEMGWVDYAAHDPLFFLHHTNIDRIFAMWQAVNRDNADAYLKPNDDFTSTYGTYAIQRGSKINSNTPLPPFRKASGANYYSSEDVKSTKSFGYAYPETMDWERDAGDFVAWAKEQVNIKYGKGAPPGVLTSVSSATNSMSSTSSSRTTTTSSRVTTTSRTTTTSSRPTTTSIRPSTTPARTTTTSARATTTSARPTTTPSTTSARPATTSSTTTTTSRTTSSTAAPAPPAPTTTRPATTRPATTSSAAPVPSSPVQGGTRPPRGQRTCSNTPWYLWFWSGLWDCFFEARRQHQNQHQNQHQKRFDLGDIADIAGDVVNTVATVVENAIDRIPDVKDLIDHASSLISGDQYTEYVAQIKAENNALDGTFTVYVFIGDYDKDPKTWPLSKNLVGQHSAFTNIGGGHHFTGAGTVPLTSAIINLVANEKVANLGRAAVVPYLRDNLHWEVATANGEAVPSKDVENLKVGIFSSDVKLPCVDGSLPLWGNTKPEYEITQGRPGGLCQGENIV</sequence>
<gene>
    <name evidence="15" type="ORF">DFL_008127</name>
</gene>
<comment type="similarity">
    <text evidence="2">Belongs to the tyrosinase family.</text>
</comment>
<dbReference type="SUPFAM" id="SSF48056">
    <property type="entry name" value="Di-copper centre-containing domain"/>
    <property type="match status" value="1"/>
</dbReference>
<dbReference type="EC" id="1.14.18.1" evidence="3"/>